<evidence type="ECO:0000313" key="1">
    <source>
        <dbReference type="EMBL" id="KKM98438.1"/>
    </source>
</evidence>
<comment type="caution">
    <text evidence="1">The sequence shown here is derived from an EMBL/GenBank/DDBJ whole genome shotgun (WGS) entry which is preliminary data.</text>
</comment>
<protein>
    <submittedName>
        <fullName evidence="1">Uncharacterized protein</fullName>
    </submittedName>
</protein>
<name>A0A0F9LYK1_9ZZZZ</name>
<sequence>MEKWKSIICDSDECISEMFVPENMRAANNSLNDMALDKYKIYPDVDTEELTQFTCRSCGKVTVWGPTRRSIHKKLYEEYN</sequence>
<proteinExistence type="predicted"/>
<organism evidence="1">
    <name type="scientific">marine sediment metagenome</name>
    <dbReference type="NCBI Taxonomy" id="412755"/>
    <lineage>
        <taxon>unclassified sequences</taxon>
        <taxon>metagenomes</taxon>
        <taxon>ecological metagenomes</taxon>
    </lineage>
</organism>
<dbReference type="EMBL" id="LAZR01005618">
    <property type="protein sequence ID" value="KKM98438.1"/>
    <property type="molecule type" value="Genomic_DNA"/>
</dbReference>
<accession>A0A0F9LYK1</accession>
<dbReference type="AlphaFoldDB" id="A0A0F9LYK1"/>
<reference evidence="1" key="1">
    <citation type="journal article" date="2015" name="Nature">
        <title>Complex archaea that bridge the gap between prokaryotes and eukaryotes.</title>
        <authorList>
            <person name="Spang A."/>
            <person name="Saw J.H."/>
            <person name="Jorgensen S.L."/>
            <person name="Zaremba-Niedzwiedzka K."/>
            <person name="Martijn J."/>
            <person name="Lind A.E."/>
            <person name="van Eijk R."/>
            <person name="Schleper C."/>
            <person name="Guy L."/>
            <person name="Ettema T.J."/>
        </authorList>
    </citation>
    <scope>NUCLEOTIDE SEQUENCE</scope>
</reference>
<gene>
    <name evidence="1" type="ORF">LCGC14_1157890</name>
</gene>